<dbReference type="AlphaFoldDB" id="A0A1X0NJR9"/>
<reference evidence="1 2" key="1">
    <citation type="submission" date="2017-03" db="EMBL/GenBank/DDBJ databases">
        <title>An alternative strategy for trypanosome survival in the mammalian bloodstream revealed through genome and transcriptome analysis of the ubiquitous bovine parasite Trypanosoma (Megatrypanum) theileri.</title>
        <authorList>
            <person name="Kelly S."/>
            <person name="Ivens A."/>
            <person name="Mott A."/>
            <person name="O'Neill E."/>
            <person name="Emms D."/>
            <person name="Macleod O."/>
            <person name="Voorheis P."/>
            <person name="Matthews J."/>
            <person name="Matthews K."/>
            <person name="Carrington M."/>
        </authorList>
    </citation>
    <scope>NUCLEOTIDE SEQUENCE [LARGE SCALE GENOMIC DNA]</scope>
    <source>
        <strain evidence="1">Edinburgh</strain>
    </source>
</reference>
<sequence>MDIFAGASTVSETVETVLVKNSDYYVRVMEQLTTGNSTTTATNSGTTMDSSELCQTLLHSIQRQQGASTPSAPFSVAFGNTKAPLLLLFAPAVLLRASLLLASPQADTLKPDAEWHTAVAPFLLATQSELLASPGQSVARVNTLPHPPHLHTSRHTPSWSVILTPTVLADMVPLPPSALQREHTLSADNLGGVLCVLMCGLVHFVQSLILLPQRVLCGSGTLEFCKKTMAVLLSPTVVMYGAKTRNLQIAVGSILLHIRCLLAMREAVGELRQERLIEEWSEGMQCWLDLATQTGNTVCVQLLFSYMLSPDIYWTQ</sequence>
<evidence type="ECO:0000313" key="2">
    <source>
        <dbReference type="Proteomes" id="UP000192257"/>
    </source>
</evidence>
<name>A0A1X0NJR9_9TRYP</name>
<gene>
    <name evidence="1" type="ORF">TM35_000401540</name>
</gene>
<protein>
    <submittedName>
        <fullName evidence="1">Uncharacterized protein</fullName>
    </submittedName>
</protein>
<organism evidence="1 2">
    <name type="scientific">Trypanosoma theileri</name>
    <dbReference type="NCBI Taxonomy" id="67003"/>
    <lineage>
        <taxon>Eukaryota</taxon>
        <taxon>Discoba</taxon>
        <taxon>Euglenozoa</taxon>
        <taxon>Kinetoplastea</taxon>
        <taxon>Metakinetoplastina</taxon>
        <taxon>Trypanosomatida</taxon>
        <taxon>Trypanosomatidae</taxon>
        <taxon>Trypanosoma</taxon>
    </lineage>
</organism>
<comment type="caution">
    <text evidence="1">The sequence shown here is derived from an EMBL/GenBank/DDBJ whole genome shotgun (WGS) entry which is preliminary data.</text>
</comment>
<dbReference type="GeneID" id="39989549"/>
<keyword evidence="2" id="KW-1185">Reference proteome</keyword>
<dbReference type="Proteomes" id="UP000192257">
    <property type="component" value="Unassembled WGS sequence"/>
</dbReference>
<dbReference type="EMBL" id="NBCO01000040">
    <property type="protein sequence ID" value="ORC84887.1"/>
    <property type="molecule type" value="Genomic_DNA"/>
</dbReference>
<dbReference type="OrthoDB" id="241461at2759"/>
<dbReference type="RefSeq" id="XP_028878953.1">
    <property type="nucleotide sequence ID" value="XM_029029769.1"/>
</dbReference>
<accession>A0A1X0NJR9</accession>
<proteinExistence type="predicted"/>
<dbReference type="VEuPathDB" id="TriTrypDB:TM35_000401540"/>
<evidence type="ECO:0000313" key="1">
    <source>
        <dbReference type="EMBL" id="ORC84887.1"/>
    </source>
</evidence>